<sequence length="856" mass="94226">MEDTLLIGIGDGAIEKKKDTYYYTNKIGGCADLIPGVSIAYNLCTLCGGFLSHVVQIYCPLAVSQYHRTINVFACTAPQCQGKLESWKVLRSQCLESEIKEPSATQSSGKTPVATTDWCDDADDWGMDSSENMGNEQTHTAQPETDNLTASLEVSSRLQDLCINRSADVESPRSVTDTPIFQSSYVSVVEEADFVGQNDLDHANRLLKEYEEREGRSVREIACCEGEGGEEAYEKAKAKHGDAVFSSFMKRISLCPEQVLRYSWSGTPLFIMEPPSNMNQMVPACAHCGSPRVFEFQLMPALVSLLRSAHLSSDLERSGAQRKACSSYRVSSLARKDAITEIPTKQHENSSFTRLEMSPSCSNMTAHQCIKQDVLENHDDADKPERKRARMESSNQDVTLKAMLMSISQAICQRLDNMEAKLQVLETTCRALEEKFDTVMGKNPGAIQVPMVAGSPFGATQTCDKVRCVVPQTNVVMSSERPKPGQEESLPHTTDSLENLLSNTVGRGKHKTIVLKVPGPEESQEEQESGSEASDSVSNSGQSSTQNTNNVTLITLNSEEDFPAGTWLGDENNPEMRVRCPVSQSDMLHISSNCRTPEKMALTLLDYLFHREVQAVSNLSGQGKHGKKQLDPLMIYGIRCHLFHKFGITESDWYRIKQSIDSKCRTAWRRKQRGQSLAVKSFSRRVPAARTGSEGVSVTDTASLESSTQQALQYALAGATQQVQIHRIGEDGQVQVIPQGHLHIAQVPQGEQVQITQDSEGNLQIHQVHVGQDGQVLRGTQLIAVASADGTGTVEASPLQANDIQVQYVQLGPVTDHTGTVQYFFFFFRLFPSGVATANHLSPPIPIFCILNTCTH</sequence>
<feature type="compositionally biased region" description="Polar residues" evidence="12">
    <location>
        <begin position="129"/>
        <end position="144"/>
    </location>
</feature>
<dbReference type="PROSITE" id="PS51457">
    <property type="entry name" value="BEN"/>
    <property type="match status" value="1"/>
</dbReference>
<evidence type="ECO:0000256" key="9">
    <source>
        <dbReference type="ARBA" id="ARBA00023163"/>
    </source>
</evidence>
<keyword evidence="8" id="KW-0238">DNA-binding</keyword>
<keyword evidence="9" id="KW-0804">Transcription</keyword>
<keyword evidence="7" id="KW-0175">Coiled coil</keyword>
<organism evidence="14 15">
    <name type="scientific">Hemibagrus guttatus</name>
    <dbReference type="NCBI Taxonomy" id="175788"/>
    <lineage>
        <taxon>Eukaryota</taxon>
        <taxon>Metazoa</taxon>
        <taxon>Chordata</taxon>
        <taxon>Craniata</taxon>
        <taxon>Vertebrata</taxon>
        <taxon>Euteleostomi</taxon>
        <taxon>Actinopterygii</taxon>
        <taxon>Neopterygii</taxon>
        <taxon>Teleostei</taxon>
        <taxon>Ostariophysi</taxon>
        <taxon>Siluriformes</taxon>
        <taxon>Bagridae</taxon>
        <taxon>Hemibagrus</taxon>
    </lineage>
</organism>
<dbReference type="Pfam" id="PF04194">
    <property type="entry name" value="PDCD2_C"/>
    <property type="match status" value="1"/>
</dbReference>
<dbReference type="EMBL" id="JAUCMX010000013">
    <property type="protein sequence ID" value="KAK3526576.1"/>
    <property type="molecule type" value="Genomic_DNA"/>
</dbReference>
<dbReference type="GO" id="GO:0034504">
    <property type="term" value="P:protein localization to nucleus"/>
    <property type="evidence" value="ECO:0007669"/>
    <property type="project" value="TreeGrafter"/>
</dbReference>
<evidence type="ECO:0000259" key="13">
    <source>
        <dbReference type="PROSITE" id="PS51457"/>
    </source>
</evidence>
<evidence type="ECO:0000256" key="7">
    <source>
        <dbReference type="ARBA" id="ARBA00023054"/>
    </source>
</evidence>
<keyword evidence="11" id="KW-0131">Cell cycle</keyword>
<proteinExistence type="inferred from homology"/>
<evidence type="ECO:0000256" key="11">
    <source>
        <dbReference type="ARBA" id="ARBA00023306"/>
    </source>
</evidence>
<dbReference type="GO" id="GO:0003677">
    <property type="term" value="F:DNA binding"/>
    <property type="evidence" value="ECO:0007669"/>
    <property type="project" value="UniProtKB-KW"/>
</dbReference>
<feature type="domain" description="BEN" evidence="13">
    <location>
        <begin position="575"/>
        <end position="671"/>
    </location>
</feature>
<dbReference type="AlphaFoldDB" id="A0AAE0QNY3"/>
<reference evidence="14" key="1">
    <citation type="submission" date="2023-06" db="EMBL/GenBank/DDBJ databases">
        <title>Male Hemibagrus guttatus genome.</title>
        <authorList>
            <person name="Bian C."/>
        </authorList>
    </citation>
    <scope>NUCLEOTIDE SEQUENCE</scope>
    <source>
        <strain evidence="14">Male_cb2023</strain>
        <tissue evidence="14">Muscle</tissue>
    </source>
</reference>
<dbReference type="Proteomes" id="UP001274896">
    <property type="component" value="Unassembled WGS sequence"/>
</dbReference>
<dbReference type="GO" id="GO:0005737">
    <property type="term" value="C:cytoplasm"/>
    <property type="evidence" value="ECO:0007669"/>
    <property type="project" value="InterPro"/>
</dbReference>
<evidence type="ECO:0000256" key="10">
    <source>
        <dbReference type="ARBA" id="ARBA00023242"/>
    </source>
</evidence>
<keyword evidence="15" id="KW-1185">Reference proteome</keyword>
<evidence type="ECO:0000256" key="5">
    <source>
        <dbReference type="ARBA" id="ARBA00022853"/>
    </source>
</evidence>
<comment type="similarity">
    <text evidence="2">Belongs to the BANP/SMAR1 family.</text>
</comment>
<feature type="region of interest" description="Disordered" evidence="12">
    <location>
        <begin position="125"/>
        <end position="144"/>
    </location>
</feature>
<evidence type="ECO:0000313" key="14">
    <source>
        <dbReference type="EMBL" id="KAK3526576.1"/>
    </source>
</evidence>
<feature type="region of interest" description="Disordered" evidence="12">
    <location>
        <begin position="518"/>
        <end position="548"/>
    </location>
</feature>
<feature type="region of interest" description="Disordered" evidence="12">
    <location>
        <begin position="376"/>
        <end position="395"/>
    </location>
</feature>
<protein>
    <recommendedName>
        <fullName evidence="3">Protein BANP</fullName>
    </recommendedName>
</protein>
<accession>A0AAE0QNY3</accession>
<feature type="compositionally biased region" description="Basic and acidic residues" evidence="12">
    <location>
        <begin position="376"/>
        <end position="385"/>
    </location>
</feature>
<dbReference type="PANTHER" id="PTHR16243:SF2">
    <property type="entry name" value="PROTEIN BANP"/>
    <property type="match status" value="1"/>
</dbReference>
<evidence type="ECO:0000256" key="4">
    <source>
        <dbReference type="ARBA" id="ARBA00022491"/>
    </source>
</evidence>
<evidence type="ECO:0000256" key="8">
    <source>
        <dbReference type="ARBA" id="ARBA00023125"/>
    </source>
</evidence>
<dbReference type="InterPro" id="IPR007320">
    <property type="entry name" value="PDCD2_C"/>
</dbReference>
<evidence type="ECO:0000256" key="12">
    <source>
        <dbReference type="SAM" id="MobiDB-lite"/>
    </source>
</evidence>
<dbReference type="FunFam" id="1.10.10.2590:FF:000001">
    <property type="entry name" value="protein BANP isoform X1"/>
    <property type="match status" value="1"/>
</dbReference>
<evidence type="ECO:0000313" key="15">
    <source>
        <dbReference type="Proteomes" id="UP001274896"/>
    </source>
</evidence>
<keyword evidence="10" id="KW-0539">Nucleus</keyword>
<feature type="compositionally biased region" description="Low complexity" evidence="12">
    <location>
        <begin position="530"/>
        <end position="548"/>
    </location>
</feature>
<dbReference type="PANTHER" id="PTHR16243">
    <property type="entry name" value="BTG3-ASSOCIATED NUCLEAR PROTEIN BANP"/>
    <property type="match status" value="1"/>
</dbReference>
<comment type="caution">
    <text evidence="14">The sequence shown here is derived from an EMBL/GenBank/DDBJ whole genome shotgun (WGS) entry which is preliminary data.</text>
</comment>
<name>A0AAE0QNY3_9TELE</name>
<dbReference type="InterPro" id="IPR042343">
    <property type="entry name" value="BANP"/>
</dbReference>
<evidence type="ECO:0000256" key="3">
    <source>
        <dbReference type="ARBA" id="ARBA00015794"/>
    </source>
</evidence>
<gene>
    <name evidence="14" type="ORF">QTP70_030715</name>
</gene>
<evidence type="ECO:0000256" key="1">
    <source>
        <dbReference type="ARBA" id="ARBA00004123"/>
    </source>
</evidence>
<dbReference type="SMART" id="SM01025">
    <property type="entry name" value="BEN"/>
    <property type="match status" value="1"/>
</dbReference>
<dbReference type="Gene3D" id="1.10.10.2590">
    <property type="entry name" value="BEN domain"/>
    <property type="match status" value="1"/>
</dbReference>
<keyword evidence="6" id="KW-0805">Transcription regulation</keyword>
<keyword evidence="5" id="KW-0156">Chromatin regulator</keyword>
<dbReference type="InterPro" id="IPR018379">
    <property type="entry name" value="BEN_domain"/>
</dbReference>
<dbReference type="GO" id="GO:0005634">
    <property type="term" value="C:nucleus"/>
    <property type="evidence" value="ECO:0007669"/>
    <property type="project" value="UniProtKB-SubCell"/>
</dbReference>
<dbReference type="GO" id="GO:0006325">
    <property type="term" value="P:chromatin organization"/>
    <property type="evidence" value="ECO:0007669"/>
    <property type="project" value="UniProtKB-KW"/>
</dbReference>
<dbReference type="GO" id="GO:0042177">
    <property type="term" value="P:negative regulation of protein catabolic process"/>
    <property type="evidence" value="ECO:0007669"/>
    <property type="project" value="TreeGrafter"/>
</dbReference>
<keyword evidence="4" id="KW-0678">Repressor</keyword>
<evidence type="ECO:0000256" key="2">
    <source>
        <dbReference type="ARBA" id="ARBA00009735"/>
    </source>
</evidence>
<comment type="subcellular location">
    <subcellularLocation>
        <location evidence="1">Nucleus</location>
    </subcellularLocation>
</comment>
<evidence type="ECO:0000256" key="6">
    <source>
        <dbReference type="ARBA" id="ARBA00023015"/>
    </source>
</evidence>
<dbReference type="Pfam" id="PF10523">
    <property type="entry name" value="BEN"/>
    <property type="match status" value="1"/>
</dbReference>